<reference evidence="2 3" key="1">
    <citation type="journal article" date="2015" name="Proc. Natl. Acad. Sci. U.S.A.">
        <title>The resurrection genome of Boea hygrometrica: A blueprint for survival of dehydration.</title>
        <authorList>
            <person name="Xiao L."/>
            <person name="Yang G."/>
            <person name="Zhang L."/>
            <person name="Yang X."/>
            <person name="Zhao S."/>
            <person name="Ji Z."/>
            <person name="Zhou Q."/>
            <person name="Hu M."/>
            <person name="Wang Y."/>
            <person name="Chen M."/>
            <person name="Xu Y."/>
            <person name="Jin H."/>
            <person name="Xiao X."/>
            <person name="Hu G."/>
            <person name="Bao F."/>
            <person name="Hu Y."/>
            <person name="Wan P."/>
            <person name="Li L."/>
            <person name="Deng X."/>
            <person name="Kuang T."/>
            <person name="Xiang C."/>
            <person name="Zhu J.K."/>
            <person name="Oliver M.J."/>
            <person name="He Y."/>
        </authorList>
    </citation>
    <scope>NUCLEOTIDE SEQUENCE [LARGE SCALE GENOMIC DNA]</scope>
    <source>
        <strain evidence="3">cv. XS01</strain>
    </source>
</reference>
<protein>
    <submittedName>
        <fullName evidence="2">Uncharacterized protein</fullName>
    </submittedName>
</protein>
<sequence length="146" mass="16407">MAIESLTTLDLPMAVDSIGIYELKEPYCTLTMADWFLQALSVIPRGSGGDVARCFTMIRWAAVDLLSGPRLESCLLRQTALEELTNLSRTEPPRRRDRNKSNHEENGRWQAAADGRRRKTASGGREVEVERGGRRLEARVLCCVML</sequence>
<organism evidence="2 3">
    <name type="scientific">Dorcoceras hygrometricum</name>
    <dbReference type="NCBI Taxonomy" id="472368"/>
    <lineage>
        <taxon>Eukaryota</taxon>
        <taxon>Viridiplantae</taxon>
        <taxon>Streptophyta</taxon>
        <taxon>Embryophyta</taxon>
        <taxon>Tracheophyta</taxon>
        <taxon>Spermatophyta</taxon>
        <taxon>Magnoliopsida</taxon>
        <taxon>eudicotyledons</taxon>
        <taxon>Gunneridae</taxon>
        <taxon>Pentapetalae</taxon>
        <taxon>asterids</taxon>
        <taxon>lamiids</taxon>
        <taxon>Lamiales</taxon>
        <taxon>Gesneriaceae</taxon>
        <taxon>Didymocarpoideae</taxon>
        <taxon>Trichosporeae</taxon>
        <taxon>Loxocarpinae</taxon>
        <taxon>Dorcoceras</taxon>
    </lineage>
</organism>
<dbReference type="EMBL" id="KV018119">
    <property type="protein sequence ID" value="KZV17630.1"/>
    <property type="molecule type" value="Genomic_DNA"/>
</dbReference>
<name>A0A2Z7A8N1_9LAMI</name>
<gene>
    <name evidence="2" type="ORF">F511_27166</name>
</gene>
<keyword evidence="3" id="KW-1185">Reference proteome</keyword>
<evidence type="ECO:0000313" key="3">
    <source>
        <dbReference type="Proteomes" id="UP000250235"/>
    </source>
</evidence>
<feature type="region of interest" description="Disordered" evidence="1">
    <location>
        <begin position="86"/>
        <end position="129"/>
    </location>
</feature>
<dbReference type="Proteomes" id="UP000250235">
    <property type="component" value="Unassembled WGS sequence"/>
</dbReference>
<dbReference type="AlphaFoldDB" id="A0A2Z7A8N1"/>
<evidence type="ECO:0000256" key="1">
    <source>
        <dbReference type="SAM" id="MobiDB-lite"/>
    </source>
</evidence>
<proteinExistence type="predicted"/>
<feature type="compositionally biased region" description="Basic and acidic residues" evidence="1">
    <location>
        <begin position="91"/>
        <end position="107"/>
    </location>
</feature>
<accession>A0A2Z7A8N1</accession>
<evidence type="ECO:0000313" key="2">
    <source>
        <dbReference type="EMBL" id="KZV17630.1"/>
    </source>
</evidence>